<dbReference type="PANTHER" id="PTHR34406">
    <property type="entry name" value="PROTEIN YCEI"/>
    <property type="match status" value="1"/>
</dbReference>
<reference evidence="2 3" key="1">
    <citation type="submission" date="2019-08" db="EMBL/GenBank/DDBJ databases">
        <title>Genome of Psychroserpens burtonensis ACAM 167.</title>
        <authorList>
            <person name="Bowman J.P."/>
        </authorList>
    </citation>
    <scope>NUCLEOTIDE SEQUENCE [LARGE SCALE GENOMIC DNA]</scope>
    <source>
        <strain evidence="2 3">ACAM 167</strain>
    </source>
</reference>
<protein>
    <submittedName>
        <fullName evidence="2">YceI family protein</fullName>
    </submittedName>
</protein>
<accession>A0A5C7B817</accession>
<dbReference type="InterPro" id="IPR007372">
    <property type="entry name" value="Lipid/polyisoprenoid-bd_YceI"/>
</dbReference>
<dbReference type="SMART" id="SM00867">
    <property type="entry name" value="YceI"/>
    <property type="match status" value="1"/>
</dbReference>
<name>A0A5C7B817_9FLAO</name>
<feature type="domain" description="Lipid/polyisoprenoid-binding YceI-like" evidence="1">
    <location>
        <begin position="17"/>
        <end position="174"/>
    </location>
</feature>
<dbReference type="STRING" id="1123037.GCA_000425305_02171"/>
<evidence type="ECO:0000313" key="2">
    <source>
        <dbReference type="EMBL" id="TXE18371.1"/>
    </source>
</evidence>
<dbReference type="EMBL" id="VOSB01000008">
    <property type="protein sequence ID" value="TXE18371.1"/>
    <property type="molecule type" value="Genomic_DNA"/>
</dbReference>
<keyword evidence="3" id="KW-1185">Reference proteome</keyword>
<dbReference type="Gene3D" id="2.40.128.110">
    <property type="entry name" value="Lipid/polyisoprenoid-binding, YceI-like"/>
    <property type="match status" value="1"/>
</dbReference>
<evidence type="ECO:0000313" key="3">
    <source>
        <dbReference type="Proteomes" id="UP000321938"/>
    </source>
</evidence>
<gene>
    <name evidence="2" type="ORF">ES692_06910</name>
</gene>
<dbReference type="SUPFAM" id="SSF101874">
    <property type="entry name" value="YceI-like"/>
    <property type="match status" value="1"/>
</dbReference>
<dbReference type="Pfam" id="PF04264">
    <property type="entry name" value="YceI"/>
    <property type="match status" value="1"/>
</dbReference>
<sequence length="176" mass="19982">MKIILILITSLVFTVTGFALETKANIAVDFKIRNLRMNVDGHFEKTSITTNFTSQDISQWVLYGNVAVNSIDTDNKKRDTHLNSDDYFDSTTYPETRIKATNFKKTSKNKYDVTVNLTIKKTTKSSTVPMEIINSKEGTNLKAYFEINRLDFEVGDSSFVLSDTVKINISNTLKKE</sequence>
<proteinExistence type="predicted"/>
<dbReference type="InterPro" id="IPR036761">
    <property type="entry name" value="TTHA0802/YceI-like_sf"/>
</dbReference>
<organism evidence="2 3">
    <name type="scientific">Psychroserpens burtonensis</name>
    <dbReference type="NCBI Taxonomy" id="49278"/>
    <lineage>
        <taxon>Bacteria</taxon>
        <taxon>Pseudomonadati</taxon>
        <taxon>Bacteroidota</taxon>
        <taxon>Flavobacteriia</taxon>
        <taxon>Flavobacteriales</taxon>
        <taxon>Flavobacteriaceae</taxon>
        <taxon>Psychroserpens</taxon>
    </lineage>
</organism>
<dbReference type="PANTHER" id="PTHR34406:SF1">
    <property type="entry name" value="PROTEIN YCEI"/>
    <property type="match status" value="1"/>
</dbReference>
<dbReference type="OrthoDB" id="9811006at2"/>
<dbReference type="AlphaFoldDB" id="A0A5C7B817"/>
<dbReference type="Proteomes" id="UP000321938">
    <property type="component" value="Unassembled WGS sequence"/>
</dbReference>
<evidence type="ECO:0000259" key="1">
    <source>
        <dbReference type="SMART" id="SM00867"/>
    </source>
</evidence>
<dbReference type="RefSeq" id="WP_147231441.1">
    <property type="nucleotide sequence ID" value="NZ_VOSB01000008.1"/>
</dbReference>
<comment type="caution">
    <text evidence="2">The sequence shown here is derived from an EMBL/GenBank/DDBJ whole genome shotgun (WGS) entry which is preliminary data.</text>
</comment>